<gene>
    <name evidence="9" type="ORF">SCHCODRAFT_63232</name>
</gene>
<dbReference type="InterPro" id="IPR004413">
    <property type="entry name" value="GatB"/>
</dbReference>
<dbReference type="EC" id="6.3.5.-" evidence="7"/>
<dbReference type="AlphaFoldDB" id="D8PQG6"/>
<dbReference type="PANTHER" id="PTHR11659">
    <property type="entry name" value="GLUTAMYL-TRNA GLN AMIDOTRANSFERASE SUBUNIT B MITOCHONDRIAL AND PROKARYOTIC PET112-RELATED"/>
    <property type="match status" value="1"/>
</dbReference>
<dbReference type="GO" id="GO:0030956">
    <property type="term" value="C:glutamyl-tRNA(Gln) amidotransferase complex"/>
    <property type="evidence" value="ECO:0007669"/>
    <property type="project" value="UniProtKB-UniRule"/>
</dbReference>
<dbReference type="EMBL" id="GL377302">
    <property type="protein sequence ID" value="EFJ03068.1"/>
    <property type="molecule type" value="Genomic_DNA"/>
</dbReference>
<dbReference type="InterPro" id="IPR003789">
    <property type="entry name" value="Asn/Gln_tRNA_amidoTrase-B-like"/>
</dbReference>
<sequence length="518" mass="57224">MFVARRLHTRALKHDSRWSGWQAVIGIETHAQLKSKQKLFSGRFASQAPTSDLGDTPNTHFVAFDAAFPGTLPRLNQACVDLALRAALALKCEVNPRSSFDRKHYFYSDLPSGYQITQHYAPFARNGSLLLENSTVRIHQIQLEQDTAKSTTVPRLRKSYIDLNRAGTGLIEIVTEPDMSSPEEAGQYVRALQSVLRTVGASDGNMEMGSLRCDVNVSVNRADAPPGSGTRCEVKNVNGVKFIMAAIKHEVARQKGILESGACVEQQTRGFDPNTFETYALRSKEDAQDYRYMPDPNLGVLRIGEDRLTRLRETQPPLPWETRARLRDAYGLSKRDVNTLMKLEEEYMGERVPAEGSIGAISYLDLVCQSGKRDPKVVVNWMTQDLLGQLSAQQRTFSDNPLTADAFGQLIDLVQGGTITWTSGKHLLRHMLANPEAPPLELAEAQGFVVGQDNSGGGGDGLKDLCARALAAQPAEVAKYRAGKVNVINKILGWVMRESKGRADAKEAKAMLEELLRQ</sequence>
<evidence type="ECO:0000256" key="6">
    <source>
        <dbReference type="ARBA" id="ARBA00047913"/>
    </source>
</evidence>
<dbReference type="InterPro" id="IPR006075">
    <property type="entry name" value="Asn/Gln-tRNA_Trfase_suB/E_cat"/>
</dbReference>
<dbReference type="GO" id="GO:0050567">
    <property type="term" value="F:glutaminyl-tRNA synthase (glutamine-hydrolyzing) activity"/>
    <property type="evidence" value="ECO:0007669"/>
    <property type="project" value="UniProtKB-UniRule"/>
</dbReference>
<evidence type="ECO:0000313" key="9">
    <source>
        <dbReference type="EMBL" id="EFJ03068.1"/>
    </source>
</evidence>
<evidence type="ECO:0000313" key="10">
    <source>
        <dbReference type="Proteomes" id="UP000007431"/>
    </source>
</evidence>
<evidence type="ECO:0000256" key="4">
    <source>
        <dbReference type="ARBA" id="ARBA00022840"/>
    </source>
</evidence>
<reference evidence="9 10" key="1">
    <citation type="journal article" date="2010" name="Nat. Biotechnol.">
        <title>Genome sequence of the model mushroom Schizophyllum commune.</title>
        <authorList>
            <person name="Ohm R.A."/>
            <person name="de Jong J.F."/>
            <person name="Lugones L.G."/>
            <person name="Aerts A."/>
            <person name="Kothe E."/>
            <person name="Stajich J.E."/>
            <person name="de Vries R.P."/>
            <person name="Record E."/>
            <person name="Levasseur A."/>
            <person name="Baker S.E."/>
            <person name="Bartholomew K.A."/>
            <person name="Coutinho P.M."/>
            <person name="Erdmann S."/>
            <person name="Fowler T.J."/>
            <person name="Gathman A.C."/>
            <person name="Lombard V."/>
            <person name="Henrissat B."/>
            <person name="Knabe N."/>
            <person name="Kuees U."/>
            <person name="Lilly W.W."/>
            <person name="Lindquist E."/>
            <person name="Lucas S."/>
            <person name="Magnuson J.K."/>
            <person name="Piumi F."/>
            <person name="Raudaskoski M."/>
            <person name="Salamov A."/>
            <person name="Schmutz J."/>
            <person name="Schwarze F.W.M.R."/>
            <person name="vanKuyk P.A."/>
            <person name="Horton J.S."/>
            <person name="Grigoriev I.V."/>
            <person name="Woesten H.A.B."/>
        </authorList>
    </citation>
    <scope>NUCLEOTIDE SEQUENCE [LARGE SCALE GENOMIC DNA]</scope>
    <source>
        <strain evidence="10">H4-8 / FGSC 9210</strain>
    </source>
</reference>
<feature type="domain" description="Asn/Gln amidotransferase" evidence="8">
    <location>
        <begin position="362"/>
        <end position="516"/>
    </location>
</feature>
<dbReference type="GO" id="GO:0005524">
    <property type="term" value="F:ATP binding"/>
    <property type="evidence" value="ECO:0007669"/>
    <property type="project" value="UniProtKB-KW"/>
</dbReference>
<dbReference type="Proteomes" id="UP000007431">
    <property type="component" value="Unassembled WGS sequence"/>
</dbReference>
<keyword evidence="5 7" id="KW-0648">Protein biosynthesis</keyword>
<dbReference type="SMART" id="SM00845">
    <property type="entry name" value="GatB_Yqey"/>
    <property type="match status" value="1"/>
</dbReference>
<dbReference type="InterPro" id="IPR014746">
    <property type="entry name" value="Gln_synth/guanido_kin_cat_dom"/>
</dbReference>
<dbReference type="InterPro" id="IPR018027">
    <property type="entry name" value="Asn/Gln_amidotransferase"/>
</dbReference>
<dbReference type="HAMAP" id="MF_00121">
    <property type="entry name" value="GatB"/>
    <property type="match status" value="1"/>
</dbReference>
<dbReference type="HOGENOM" id="CLU_019240_4_0_1"/>
<comment type="catalytic activity">
    <reaction evidence="6 7">
        <text>L-glutamyl-tRNA(Gln) + L-glutamine + ATP + H2O = L-glutaminyl-tRNA(Gln) + L-glutamate + ADP + phosphate + H(+)</text>
        <dbReference type="Rhea" id="RHEA:17521"/>
        <dbReference type="Rhea" id="RHEA-COMP:9681"/>
        <dbReference type="Rhea" id="RHEA-COMP:9684"/>
        <dbReference type="ChEBI" id="CHEBI:15377"/>
        <dbReference type="ChEBI" id="CHEBI:15378"/>
        <dbReference type="ChEBI" id="CHEBI:29985"/>
        <dbReference type="ChEBI" id="CHEBI:30616"/>
        <dbReference type="ChEBI" id="CHEBI:43474"/>
        <dbReference type="ChEBI" id="CHEBI:58359"/>
        <dbReference type="ChEBI" id="CHEBI:78520"/>
        <dbReference type="ChEBI" id="CHEBI:78521"/>
        <dbReference type="ChEBI" id="CHEBI:456216"/>
    </reaction>
</comment>
<dbReference type="InterPro" id="IPR017958">
    <property type="entry name" value="Gln-tRNA_amidoTrfase_suB_CS"/>
</dbReference>
<comment type="subunit">
    <text evidence="7">Subunit of the heterotrimeric GatCAB amidotransferase (AdT) complex, composed of A, B and C subunits.</text>
</comment>
<dbReference type="Gene3D" id="1.10.10.410">
    <property type="match status" value="1"/>
</dbReference>
<proteinExistence type="inferred from homology"/>
<dbReference type="OMA" id="ARKWWMG"/>
<dbReference type="FunCoup" id="D8PQG6">
    <property type="interactions" value="313"/>
</dbReference>
<dbReference type="Pfam" id="PF02637">
    <property type="entry name" value="GatB_Yqey"/>
    <property type="match status" value="1"/>
</dbReference>
<keyword evidence="3 7" id="KW-0547">Nucleotide-binding</keyword>
<evidence type="ECO:0000256" key="3">
    <source>
        <dbReference type="ARBA" id="ARBA00022741"/>
    </source>
</evidence>
<dbReference type="InterPro" id="IPR023168">
    <property type="entry name" value="GatB_Yqey_C_2"/>
</dbReference>
<dbReference type="PANTHER" id="PTHR11659:SF0">
    <property type="entry name" value="GLUTAMYL-TRNA(GLN) AMIDOTRANSFERASE SUBUNIT B, MITOCHONDRIAL"/>
    <property type="match status" value="1"/>
</dbReference>
<dbReference type="eggNOG" id="KOG2438">
    <property type="taxonomic scope" value="Eukaryota"/>
</dbReference>
<keyword evidence="4 7" id="KW-0067">ATP-binding</keyword>
<name>D8PQG6_SCHCM</name>
<dbReference type="GO" id="GO:0070681">
    <property type="term" value="P:glutaminyl-tRNAGln biosynthesis via transamidation"/>
    <property type="evidence" value="ECO:0007669"/>
    <property type="project" value="UniProtKB-UniRule"/>
</dbReference>
<organism evidence="10">
    <name type="scientific">Schizophyllum commune (strain H4-8 / FGSC 9210)</name>
    <name type="common">Split gill fungus</name>
    <dbReference type="NCBI Taxonomy" id="578458"/>
    <lineage>
        <taxon>Eukaryota</taxon>
        <taxon>Fungi</taxon>
        <taxon>Dikarya</taxon>
        <taxon>Basidiomycota</taxon>
        <taxon>Agaricomycotina</taxon>
        <taxon>Agaricomycetes</taxon>
        <taxon>Agaricomycetidae</taxon>
        <taxon>Agaricales</taxon>
        <taxon>Schizophyllaceae</taxon>
        <taxon>Schizophyllum</taxon>
    </lineage>
</organism>
<evidence type="ECO:0000256" key="7">
    <source>
        <dbReference type="HAMAP-Rule" id="MF_03147"/>
    </source>
</evidence>
<evidence type="ECO:0000256" key="1">
    <source>
        <dbReference type="ARBA" id="ARBA00005306"/>
    </source>
</evidence>
<comment type="similarity">
    <text evidence="1 7">Belongs to the GatB/GatE family. GatB subfamily.</text>
</comment>
<dbReference type="GO" id="GO:0032543">
    <property type="term" value="P:mitochondrial translation"/>
    <property type="evidence" value="ECO:0007669"/>
    <property type="project" value="UniProtKB-UniRule"/>
</dbReference>
<evidence type="ECO:0000256" key="2">
    <source>
        <dbReference type="ARBA" id="ARBA00022598"/>
    </source>
</evidence>
<dbReference type="SUPFAM" id="SSF89095">
    <property type="entry name" value="GatB/YqeY motif"/>
    <property type="match status" value="1"/>
</dbReference>
<accession>D8PQG6</accession>
<comment type="subcellular location">
    <subcellularLocation>
        <location evidence="7">Mitochondrion</location>
    </subcellularLocation>
</comment>
<dbReference type="SUPFAM" id="SSF55931">
    <property type="entry name" value="Glutamine synthetase/guanido kinase"/>
    <property type="match status" value="1"/>
</dbReference>
<protein>
    <recommendedName>
        <fullName evidence="7">Glutamyl-tRNA(Gln) amidotransferase subunit B, mitochondrial</fullName>
        <shortName evidence="7">Glu-AdT subunit B</shortName>
        <ecNumber evidence="7">6.3.5.-</ecNumber>
    </recommendedName>
</protein>
<comment type="function">
    <text evidence="7">Allows the formation of correctly charged Gln-tRNA(Gln) through the transamidation of misacylated Glu-tRNA(Gln) in the mitochondria. The reaction takes place in the presence of glutamine and ATP through an activated gamma-phospho-Glu-tRNA(Gln).</text>
</comment>
<dbReference type="InterPro" id="IPR017959">
    <property type="entry name" value="Asn/Gln-tRNA_amidoTrfase_suB/E"/>
</dbReference>
<keyword evidence="10" id="KW-1185">Reference proteome</keyword>
<dbReference type="GO" id="GO:0005739">
    <property type="term" value="C:mitochondrion"/>
    <property type="evidence" value="ECO:0007669"/>
    <property type="project" value="UniProtKB-SubCell"/>
</dbReference>
<dbReference type="InParanoid" id="D8PQG6"/>
<keyword evidence="7" id="KW-0496">Mitochondrion</keyword>
<dbReference type="NCBIfam" id="TIGR00133">
    <property type="entry name" value="gatB"/>
    <property type="match status" value="1"/>
</dbReference>
<dbReference type="PROSITE" id="PS01234">
    <property type="entry name" value="GATB"/>
    <property type="match status" value="1"/>
</dbReference>
<dbReference type="STRING" id="578458.D8PQG6"/>
<dbReference type="NCBIfam" id="NF004014">
    <property type="entry name" value="PRK05477.1-4"/>
    <property type="match status" value="1"/>
</dbReference>
<dbReference type="NCBIfam" id="NF004012">
    <property type="entry name" value="PRK05477.1-2"/>
    <property type="match status" value="1"/>
</dbReference>
<evidence type="ECO:0000259" key="8">
    <source>
        <dbReference type="SMART" id="SM00845"/>
    </source>
</evidence>
<dbReference type="Pfam" id="PF02934">
    <property type="entry name" value="GatB_N"/>
    <property type="match status" value="1"/>
</dbReference>
<evidence type="ECO:0000256" key="5">
    <source>
        <dbReference type="ARBA" id="ARBA00022917"/>
    </source>
</evidence>
<dbReference type="VEuPathDB" id="FungiDB:SCHCODRAFT_02622250"/>
<keyword evidence="2 7" id="KW-0436">Ligase</keyword>